<reference evidence="2" key="1">
    <citation type="journal article" date="2021" name="PeerJ">
        <title>Extensive microbial diversity within the chicken gut microbiome revealed by metagenomics and culture.</title>
        <authorList>
            <person name="Gilroy R."/>
            <person name="Ravi A."/>
            <person name="Getino M."/>
            <person name="Pursley I."/>
            <person name="Horton D.L."/>
            <person name="Alikhan N.F."/>
            <person name="Baker D."/>
            <person name="Gharbi K."/>
            <person name="Hall N."/>
            <person name="Watson M."/>
            <person name="Adriaenssens E.M."/>
            <person name="Foster-Nyarko E."/>
            <person name="Jarju S."/>
            <person name="Secka A."/>
            <person name="Antonio M."/>
            <person name="Oren A."/>
            <person name="Chaudhuri R.R."/>
            <person name="La Ragione R."/>
            <person name="Hildebrand F."/>
            <person name="Pallen M.J."/>
        </authorList>
    </citation>
    <scope>NUCLEOTIDE SEQUENCE</scope>
    <source>
        <strain evidence="2">CHK171-7178</strain>
    </source>
</reference>
<dbReference type="Gene3D" id="1.10.3210.10">
    <property type="entry name" value="Hypothetical protein af1432"/>
    <property type="match status" value="1"/>
</dbReference>
<dbReference type="InterPro" id="IPR037522">
    <property type="entry name" value="HD_GYP_dom"/>
</dbReference>
<dbReference type="Pfam" id="PF13487">
    <property type="entry name" value="HD_5"/>
    <property type="match status" value="1"/>
</dbReference>
<gene>
    <name evidence="2" type="ORF">K8V56_18195</name>
</gene>
<dbReference type="EMBL" id="DYWT01000276">
    <property type="protein sequence ID" value="HJF33700.1"/>
    <property type="molecule type" value="Genomic_DNA"/>
</dbReference>
<dbReference type="Proteomes" id="UP000698173">
    <property type="component" value="Unassembled WGS sequence"/>
</dbReference>
<evidence type="ECO:0000313" key="2">
    <source>
        <dbReference type="EMBL" id="HJF33700.1"/>
    </source>
</evidence>
<sequence length="53" mass="5966">MKSQAIEGAKIMRAHSVVWLKDVAFIVEQYHERYDGKGYPNGLKAGKGTQFNP</sequence>
<protein>
    <recommendedName>
        <fullName evidence="1">HD-GYP domain-containing protein</fullName>
    </recommendedName>
</protein>
<proteinExistence type="predicted"/>
<feature type="domain" description="HD-GYP" evidence="1">
    <location>
        <begin position="1"/>
        <end position="53"/>
    </location>
</feature>
<dbReference type="PROSITE" id="PS51832">
    <property type="entry name" value="HD_GYP"/>
    <property type="match status" value="1"/>
</dbReference>
<comment type="caution">
    <text evidence="2">The sequence shown here is derived from an EMBL/GenBank/DDBJ whole genome shotgun (WGS) entry which is preliminary data.</text>
</comment>
<accession>A0A921KEF1</accession>
<name>A0A921KEF1_SPOPS</name>
<dbReference type="AlphaFoldDB" id="A0A921KEF1"/>
<evidence type="ECO:0000313" key="3">
    <source>
        <dbReference type="Proteomes" id="UP000698173"/>
    </source>
</evidence>
<organism evidence="2 3">
    <name type="scientific">Sporosarcina psychrophila</name>
    <name type="common">Bacillus psychrophilus</name>
    <dbReference type="NCBI Taxonomy" id="1476"/>
    <lineage>
        <taxon>Bacteria</taxon>
        <taxon>Bacillati</taxon>
        <taxon>Bacillota</taxon>
        <taxon>Bacilli</taxon>
        <taxon>Bacillales</taxon>
        <taxon>Caryophanaceae</taxon>
        <taxon>Sporosarcina</taxon>
    </lineage>
</organism>
<reference evidence="2" key="2">
    <citation type="submission" date="2021-09" db="EMBL/GenBank/DDBJ databases">
        <authorList>
            <person name="Gilroy R."/>
        </authorList>
    </citation>
    <scope>NUCLEOTIDE SEQUENCE</scope>
    <source>
        <strain evidence="2">CHK171-7178</strain>
    </source>
</reference>
<evidence type="ECO:0000259" key="1">
    <source>
        <dbReference type="PROSITE" id="PS51832"/>
    </source>
</evidence>